<sequence length="322" mass="36086">MGEVVRKSFPGDLNRRPISPKPKKAIVVRSATHDRDELTQLICKKIDSLGLRDVEMRPCRDGVVITSALKEAISSLQRELETNAATRRTVNVTQERKRFPQIKIAGISEDRRGTPGSSGHAKRPAEDFTLAKSWRGEEGKTACLEITKQALEAQRGRLNLKWTRCRFFDSTFVPRCKKCAQLGHETFCKKASRRTDCGGAHHLRQCKSRHESCRACERAFPGENREHSFLSYDCPVFRHAQSRRTTQLIAHLQSRCRRAPRCGATVYGHRDAPDICRVTVLRTQERMKALAAASGEAPAKTAQRVTADVPASSSSHLTNDEA</sequence>
<evidence type="ECO:0000256" key="1">
    <source>
        <dbReference type="SAM" id="MobiDB-lite"/>
    </source>
</evidence>
<evidence type="ECO:0000313" key="2">
    <source>
        <dbReference type="EMBL" id="KAH7955389.1"/>
    </source>
</evidence>
<reference evidence="2" key="2">
    <citation type="submission" date="2021-09" db="EMBL/GenBank/DDBJ databases">
        <authorList>
            <person name="Jia N."/>
            <person name="Wang J."/>
            <person name="Shi W."/>
            <person name="Du L."/>
            <person name="Sun Y."/>
            <person name="Zhan W."/>
            <person name="Jiang J."/>
            <person name="Wang Q."/>
            <person name="Zhang B."/>
            <person name="Ji P."/>
            <person name="Sakyi L.B."/>
            <person name="Cui X."/>
            <person name="Yuan T."/>
            <person name="Jiang B."/>
            <person name="Yang W."/>
            <person name="Lam T.T.-Y."/>
            <person name="Chang Q."/>
            <person name="Ding S."/>
            <person name="Wang X."/>
            <person name="Zhu J."/>
            <person name="Ruan X."/>
            <person name="Zhao L."/>
            <person name="Wei J."/>
            <person name="Que T."/>
            <person name="Du C."/>
            <person name="Cheng J."/>
            <person name="Dai P."/>
            <person name="Han X."/>
            <person name="Huang E."/>
            <person name="Gao Y."/>
            <person name="Liu J."/>
            <person name="Shao H."/>
            <person name="Ye R."/>
            <person name="Li L."/>
            <person name="Wei W."/>
            <person name="Wang X."/>
            <person name="Wang C."/>
            <person name="Huo Q."/>
            <person name="Li W."/>
            <person name="Guo W."/>
            <person name="Chen H."/>
            <person name="Chen S."/>
            <person name="Zhou L."/>
            <person name="Zhou L."/>
            <person name="Ni X."/>
            <person name="Tian J."/>
            <person name="Zhou Y."/>
            <person name="Sheng Y."/>
            <person name="Liu T."/>
            <person name="Pan Y."/>
            <person name="Xia L."/>
            <person name="Li J."/>
            <person name="Zhao F."/>
            <person name="Cao W."/>
        </authorList>
    </citation>
    <scope>NUCLEOTIDE SEQUENCE</scope>
    <source>
        <strain evidence="2">Rsan-2018</strain>
        <tissue evidence="2">Larvae</tissue>
    </source>
</reference>
<keyword evidence="3" id="KW-1185">Reference proteome</keyword>
<protein>
    <recommendedName>
        <fullName evidence="4">Gag-like protein</fullName>
    </recommendedName>
</protein>
<dbReference type="AlphaFoldDB" id="A0A9D4PTA5"/>
<name>A0A9D4PTA5_RHISA</name>
<dbReference type="Proteomes" id="UP000821837">
    <property type="component" value="Unassembled WGS sequence"/>
</dbReference>
<accession>A0A9D4PTA5</accession>
<reference evidence="2" key="1">
    <citation type="journal article" date="2020" name="Cell">
        <title>Large-Scale Comparative Analyses of Tick Genomes Elucidate Their Genetic Diversity and Vector Capacities.</title>
        <authorList>
            <consortium name="Tick Genome and Microbiome Consortium (TIGMIC)"/>
            <person name="Jia N."/>
            <person name="Wang J."/>
            <person name="Shi W."/>
            <person name="Du L."/>
            <person name="Sun Y."/>
            <person name="Zhan W."/>
            <person name="Jiang J.F."/>
            <person name="Wang Q."/>
            <person name="Zhang B."/>
            <person name="Ji P."/>
            <person name="Bell-Sakyi L."/>
            <person name="Cui X.M."/>
            <person name="Yuan T.T."/>
            <person name="Jiang B.G."/>
            <person name="Yang W.F."/>
            <person name="Lam T.T."/>
            <person name="Chang Q.C."/>
            <person name="Ding S.J."/>
            <person name="Wang X.J."/>
            <person name="Zhu J.G."/>
            <person name="Ruan X.D."/>
            <person name="Zhao L."/>
            <person name="Wei J.T."/>
            <person name="Ye R.Z."/>
            <person name="Que T.C."/>
            <person name="Du C.H."/>
            <person name="Zhou Y.H."/>
            <person name="Cheng J.X."/>
            <person name="Dai P.F."/>
            <person name="Guo W.B."/>
            <person name="Han X.H."/>
            <person name="Huang E.J."/>
            <person name="Li L.F."/>
            <person name="Wei W."/>
            <person name="Gao Y.C."/>
            <person name="Liu J.Z."/>
            <person name="Shao H.Z."/>
            <person name="Wang X."/>
            <person name="Wang C.C."/>
            <person name="Yang T.C."/>
            <person name="Huo Q.B."/>
            <person name="Li W."/>
            <person name="Chen H.Y."/>
            <person name="Chen S.E."/>
            <person name="Zhou L.G."/>
            <person name="Ni X.B."/>
            <person name="Tian J.H."/>
            <person name="Sheng Y."/>
            <person name="Liu T."/>
            <person name="Pan Y.S."/>
            <person name="Xia L.Y."/>
            <person name="Li J."/>
            <person name="Zhao F."/>
            <person name="Cao W.C."/>
        </authorList>
    </citation>
    <scope>NUCLEOTIDE SEQUENCE</scope>
    <source>
        <strain evidence="2">Rsan-2018</strain>
    </source>
</reference>
<feature type="region of interest" description="Disordered" evidence="1">
    <location>
        <begin position="105"/>
        <end position="129"/>
    </location>
</feature>
<organism evidence="2 3">
    <name type="scientific">Rhipicephalus sanguineus</name>
    <name type="common">Brown dog tick</name>
    <name type="synonym">Ixodes sanguineus</name>
    <dbReference type="NCBI Taxonomy" id="34632"/>
    <lineage>
        <taxon>Eukaryota</taxon>
        <taxon>Metazoa</taxon>
        <taxon>Ecdysozoa</taxon>
        <taxon>Arthropoda</taxon>
        <taxon>Chelicerata</taxon>
        <taxon>Arachnida</taxon>
        <taxon>Acari</taxon>
        <taxon>Parasitiformes</taxon>
        <taxon>Ixodida</taxon>
        <taxon>Ixodoidea</taxon>
        <taxon>Ixodidae</taxon>
        <taxon>Rhipicephalinae</taxon>
        <taxon>Rhipicephalus</taxon>
        <taxon>Rhipicephalus</taxon>
    </lineage>
</organism>
<proteinExistence type="predicted"/>
<feature type="compositionally biased region" description="Polar residues" evidence="1">
    <location>
        <begin position="311"/>
        <end position="322"/>
    </location>
</feature>
<dbReference type="EMBL" id="JABSTV010001250">
    <property type="protein sequence ID" value="KAH7955389.1"/>
    <property type="molecule type" value="Genomic_DNA"/>
</dbReference>
<gene>
    <name evidence="2" type="ORF">HPB52_000811</name>
</gene>
<comment type="caution">
    <text evidence="2">The sequence shown here is derived from an EMBL/GenBank/DDBJ whole genome shotgun (WGS) entry which is preliminary data.</text>
</comment>
<evidence type="ECO:0000313" key="3">
    <source>
        <dbReference type="Proteomes" id="UP000821837"/>
    </source>
</evidence>
<evidence type="ECO:0008006" key="4">
    <source>
        <dbReference type="Google" id="ProtNLM"/>
    </source>
</evidence>
<feature type="region of interest" description="Disordered" evidence="1">
    <location>
        <begin position="292"/>
        <end position="322"/>
    </location>
</feature>